<evidence type="ECO:0000256" key="1">
    <source>
        <dbReference type="ARBA" id="ARBA00022630"/>
    </source>
</evidence>
<dbReference type="PANTHER" id="PTHR11632">
    <property type="entry name" value="SUCCINATE DEHYDROGENASE 2 FLAVOPROTEIN SUBUNIT"/>
    <property type="match status" value="1"/>
</dbReference>
<dbReference type="PANTHER" id="PTHR11632:SF51">
    <property type="entry name" value="SUCCINATE DEHYDROGENASE [UBIQUINONE] FLAVOPROTEIN SUBUNIT, MITOCHONDRIAL"/>
    <property type="match status" value="1"/>
</dbReference>
<dbReference type="Pfam" id="PF00890">
    <property type="entry name" value="FAD_binding_2"/>
    <property type="match status" value="1"/>
</dbReference>
<dbReference type="GO" id="GO:0005739">
    <property type="term" value="C:mitochondrion"/>
    <property type="evidence" value="ECO:0007669"/>
    <property type="project" value="GOC"/>
</dbReference>
<dbReference type="GO" id="GO:0050660">
    <property type="term" value="F:flavin adenine dinucleotide binding"/>
    <property type="evidence" value="ECO:0007669"/>
    <property type="project" value="TreeGrafter"/>
</dbReference>
<dbReference type="SUPFAM" id="SSF56425">
    <property type="entry name" value="Succinate dehydrogenase/fumarate reductase flavoprotein, catalytic domain"/>
    <property type="match status" value="1"/>
</dbReference>
<dbReference type="InterPro" id="IPR027477">
    <property type="entry name" value="Succ_DH/fumarate_Rdtase_cat_sf"/>
</dbReference>
<feature type="domain" description="FAD-dependent oxidoreductase 2 FAD-binding" evidence="4">
    <location>
        <begin position="9"/>
        <end position="126"/>
    </location>
</feature>
<keyword evidence="2" id="KW-0560">Oxidoreductase</keyword>
<sequence length="130" mass="14170">MEKFAPKAKDLASRDVVSRSMAMEILGGRGCGPDKEYIHLQLSHLPKEKILKQLPGIKQTAWDFAGVDILKQPIPRVPTVYYAMGGIPTNWKGQVITQVGPDKDQIIGGFYACGECACVSVHGANFLAKL</sequence>
<dbReference type="SUPFAM" id="SSF51905">
    <property type="entry name" value="FAD/NAD(P)-binding domain"/>
    <property type="match status" value="1"/>
</dbReference>
<evidence type="ECO:0000256" key="3">
    <source>
        <dbReference type="PIRSR" id="PIRSR630664-50"/>
    </source>
</evidence>
<dbReference type="AlphaFoldDB" id="A0A9P0D9F3"/>
<feature type="active site" description="Proton acceptor" evidence="3">
    <location>
        <position position="14"/>
    </location>
</feature>
<protein>
    <recommendedName>
        <fullName evidence="4">FAD-dependent oxidoreductase 2 FAD-binding domain-containing protein</fullName>
    </recommendedName>
</protein>
<keyword evidence="6" id="KW-1185">Reference proteome</keyword>
<dbReference type="OrthoDB" id="71672at2759"/>
<evidence type="ECO:0000313" key="5">
    <source>
        <dbReference type="EMBL" id="CAH1114071.1"/>
    </source>
</evidence>
<proteinExistence type="predicted"/>
<dbReference type="Gene3D" id="3.90.700.10">
    <property type="entry name" value="Succinate dehydrogenase/fumarate reductase flavoprotein, catalytic domain"/>
    <property type="match status" value="1"/>
</dbReference>
<dbReference type="GO" id="GO:0008177">
    <property type="term" value="F:succinate dehydrogenase (quinone) activity"/>
    <property type="evidence" value="ECO:0007669"/>
    <property type="project" value="TreeGrafter"/>
</dbReference>
<dbReference type="InterPro" id="IPR036188">
    <property type="entry name" value="FAD/NAD-bd_sf"/>
</dbReference>
<accession>A0A9P0D9F3</accession>
<evidence type="ECO:0000256" key="2">
    <source>
        <dbReference type="ARBA" id="ARBA00023002"/>
    </source>
</evidence>
<dbReference type="InterPro" id="IPR030664">
    <property type="entry name" value="SdhA/FrdA/AprA"/>
</dbReference>
<dbReference type="Gene3D" id="3.50.50.60">
    <property type="entry name" value="FAD/NAD(P)-binding domain"/>
    <property type="match status" value="1"/>
</dbReference>
<organism evidence="5 6">
    <name type="scientific">Psylliodes chrysocephalus</name>
    <dbReference type="NCBI Taxonomy" id="3402493"/>
    <lineage>
        <taxon>Eukaryota</taxon>
        <taxon>Metazoa</taxon>
        <taxon>Ecdysozoa</taxon>
        <taxon>Arthropoda</taxon>
        <taxon>Hexapoda</taxon>
        <taxon>Insecta</taxon>
        <taxon>Pterygota</taxon>
        <taxon>Neoptera</taxon>
        <taxon>Endopterygota</taxon>
        <taxon>Coleoptera</taxon>
        <taxon>Polyphaga</taxon>
        <taxon>Cucujiformia</taxon>
        <taxon>Chrysomeloidea</taxon>
        <taxon>Chrysomelidae</taxon>
        <taxon>Galerucinae</taxon>
        <taxon>Alticini</taxon>
        <taxon>Psylliodes</taxon>
    </lineage>
</organism>
<reference evidence="5" key="1">
    <citation type="submission" date="2022-01" db="EMBL/GenBank/DDBJ databases">
        <authorList>
            <person name="King R."/>
        </authorList>
    </citation>
    <scope>NUCLEOTIDE SEQUENCE</scope>
</reference>
<dbReference type="GO" id="GO:0009055">
    <property type="term" value="F:electron transfer activity"/>
    <property type="evidence" value="ECO:0007669"/>
    <property type="project" value="TreeGrafter"/>
</dbReference>
<name>A0A9P0D9F3_9CUCU</name>
<gene>
    <name evidence="5" type="ORF">PSYICH_LOCUS14188</name>
</gene>
<dbReference type="GO" id="GO:0006121">
    <property type="term" value="P:mitochondrial electron transport, succinate to ubiquinone"/>
    <property type="evidence" value="ECO:0007669"/>
    <property type="project" value="TreeGrafter"/>
</dbReference>
<evidence type="ECO:0000259" key="4">
    <source>
        <dbReference type="Pfam" id="PF00890"/>
    </source>
</evidence>
<keyword evidence="1" id="KW-0285">Flavoprotein</keyword>
<dbReference type="InterPro" id="IPR003953">
    <property type="entry name" value="FAD-dep_OxRdtase_2_FAD-bd"/>
</dbReference>
<dbReference type="EMBL" id="OV651820">
    <property type="protein sequence ID" value="CAH1114071.1"/>
    <property type="molecule type" value="Genomic_DNA"/>
</dbReference>
<evidence type="ECO:0000313" key="6">
    <source>
        <dbReference type="Proteomes" id="UP001153636"/>
    </source>
</evidence>
<dbReference type="Proteomes" id="UP001153636">
    <property type="component" value="Chromosome 8"/>
</dbReference>